<reference evidence="2" key="1">
    <citation type="journal article" date="2019" name="bioRxiv">
        <title>The Genome of the Zebra Mussel, Dreissena polymorpha: A Resource for Invasive Species Research.</title>
        <authorList>
            <person name="McCartney M.A."/>
            <person name="Auch B."/>
            <person name="Kono T."/>
            <person name="Mallez S."/>
            <person name="Zhang Y."/>
            <person name="Obille A."/>
            <person name="Becker A."/>
            <person name="Abrahante J.E."/>
            <person name="Garbe J."/>
            <person name="Badalamenti J.P."/>
            <person name="Herman A."/>
            <person name="Mangelson H."/>
            <person name="Liachko I."/>
            <person name="Sullivan S."/>
            <person name="Sone E.D."/>
            <person name="Koren S."/>
            <person name="Silverstein K.A.T."/>
            <person name="Beckman K.B."/>
            <person name="Gohl D.M."/>
        </authorList>
    </citation>
    <scope>NUCLEOTIDE SEQUENCE</scope>
    <source>
        <strain evidence="2">Duluth1</strain>
        <tissue evidence="2">Whole animal</tissue>
    </source>
</reference>
<dbReference type="AlphaFoldDB" id="A0A9D4R9L5"/>
<dbReference type="Proteomes" id="UP000828390">
    <property type="component" value="Unassembled WGS sequence"/>
</dbReference>
<evidence type="ECO:0000313" key="3">
    <source>
        <dbReference type="Proteomes" id="UP000828390"/>
    </source>
</evidence>
<name>A0A9D4R9L5_DREPO</name>
<feature type="compositionally biased region" description="Polar residues" evidence="1">
    <location>
        <begin position="8"/>
        <end position="24"/>
    </location>
</feature>
<proteinExistence type="predicted"/>
<organism evidence="2 3">
    <name type="scientific">Dreissena polymorpha</name>
    <name type="common">Zebra mussel</name>
    <name type="synonym">Mytilus polymorpha</name>
    <dbReference type="NCBI Taxonomy" id="45954"/>
    <lineage>
        <taxon>Eukaryota</taxon>
        <taxon>Metazoa</taxon>
        <taxon>Spiralia</taxon>
        <taxon>Lophotrochozoa</taxon>
        <taxon>Mollusca</taxon>
        <taxon>Bivalvia</taxon>
        <taxon>Autobranchia</taxon>
        <taxon>Heteroconchia</taxon>
        <taxon>Euheterodonta</taxon>
        <taxon>Imparidentia</taxon>
        <taxon>Neoheterodontei</taxon>
        <taxon>Myida</taxon>
        <taxon>Dreissenoidea</taxon>
        <taxon>Dreissenidae</taxon>
        <taxon>Dreissena</taxon>
    </lineage>
</organism>
<keyword evidence="3" id="KW-1185">Reference proteome</keyword>
<feature type="compositionally biased region" description="Basic and acidic residues" evidence="1">
    <location>
        <begin position="26"/>
        <end position="38"/>
    </location>
</feature>
<feature type="compositionally biased region" description="Polar residues" evidence="1">
    <location>
        <begin position="53"/>
        <end position="69"/>
    </location>
</feature>
<accession>A0A9D4R9L5</accession>
<reference evidence="2" key="2">
    <citation type="submission" date="2020-11" db="EMBL/GenBank/DDBJ databases">
        <authorList>
            <person name="McCartney M.A."/>
            <person name="Auch B."/>
            <person name="Kono T."/>
            <person name="Mallez S."/>
            <person name="Becker A."/>
            <person name="Gohl D.M."/>
            <person name="Silverstein K.A.T."/>
            <person name="Koren S."/>
            <person name="Bechman K.B."/>
            <person name="Herman A."/>
            <person name="Abrahante J.E."/>
            <person name="Garbe J."/>
        </authorList>
    </citation>
    <scope>NUCLEOTIDE SEQUENCE</scope>
    <source>
        <strain evidence="2">Duluth1</strain>
        <tissue evidence="2">Whole animal</tissue>
    </source>
</reference>
<sequence>MTKKSKGSDNAETISASAVGNSTYDFKGESPCHGVENKLKKRPTKNAGEKQKPTTGINAKSVSEPTKTQTETRKGKINSLSKVTPKINQPSSKCRSRQNEVVTSALAKQRSNKFVKPIPPPNLDDISPVVKDTKQSKGRSKNEKPVPEKRRLRSSDFAQESPIVSNTSKNNDNDSAIFLSPRIPTSQLCAEKTSTPVSVTVKKTAKQVNKVLKSKLENTSTPNDKCRPTKTFSRIKDKLPAVGLSPVETVERTETPTSDYASMDCIVTPSPVQSSTQRRKREHSPAFTLDDETEHSECLELNKSVDKMYKKSKKKYDHHPKRSESKLNEWAEKMNSELEDIENFELSVEG</sequence>
<gene>
    <name evidence="2" type="ORF">DPMN_102052</name>
</gene>
<evidence type="ECO:0000256" key="1">
    <source>
        <dbReference type="SAM" id="MobiDB-lite"/>
    </source>
</evidence>
<comment type="caution">
    <text evidence="2">The sequence shown here is derived from an EMBL/GenBank/DDBJ whole genome shotgun (WGS) entry which is preliminary data.</text>
</comment>
<feature type="region of interest" description="Disordered" evidence="1">
    <location>
        <begin position="246"/>
        <end position="292"/>
    </location>
</feature>
<protein>
    <submittedName>
        <fullName evidence="2">Uncharacterized protein</fullName>
    </submittedName>
</protein>
<dbReference type="EMBL" id="JAIWYP010000003">
    <property type="protein sequence ID" value="KAH3859333.1"/>
    <property type="molecule type" value="Genomic_DNA"/>
</dbReference>
<feature type="compositionally biased region" description="Polar residues" evidence="1">
    <location>
        <begin position="156"/>
        <end position="174"/>
    </location>
</feature>
<evidence type="ECO:0000313" key="2">
    <source>
        <dbReference type="EMBL" id="KAH3859333.1"/>
    </source>
</evidence>
<feature type="region of interest" description="Disordered" evidence="1">
    <location>
        <begin position="1"/>
        <end position="178"/>
    </location>
</feature>
<feature type="compositionally biased region" description="Basic and acidic residues" evidence="1">
    <location>
        <begin position="131"/>
        <end position="149"/>
    </location>
</feature>
<feature type="compositionally biased region" description="Polar residues" evidence="1">
    <location>
        <begin position="78"/>
        <end position="93"/>
    </location>
</feature>